<evidence type="ECO:0000256" key="1">
    <source>
        <dbReference type="PROSITE-ProRule" id="PRU00042"/>
    </source>
</evidence>
<keyword evidence="1" id="KW-0863">Zinc-finger</keyword>
<feature type="compositionally biased region" description="Polar residues" evidence="2">
    <location>
        <begin position="424"/>
        <end position="449"/>
    </location>
</feature>
<sequence length="980" mass="104701">MPTTSTAASSQLAPSTANLSTPVSETRRTGRPRGTGKRQLAAAAAAREREATVRAAMLSEGIDPDRHPITLAAALKAAASATAVKRRRRKSPTPMLTPQPVASSSRTVNPADLRLTSSQPGGPQFTSSHLPISQSQQLQPPMSQPTAPSGAIETPSTSLAAPNNATLQSQEQSNITPSQQRERGREEITRAAFIDAGLDFDAIPLEVRIQCKLGGTGRPPGPKLLRERMTRAAILTAGLNPDTVTPDVWASFQPPLPPASGLTPPPPRRGRPPGSGKVQRTRAAIIAAGLDPDTVSEEVRASFEPPPRRKLSDSPFISEGVDGYEAAAEAGPPPSETPPQGPGLARMGAPKICALQTGASLIGPTQGGVPQVGPSQVGPSPTVVSLAGARLNSASLDAVSPTVASRNIASQSVTARTAAASITGASQNDAGQNRATQNGTATNGTSQGGASRKGGAQNGPRQSGGGQDDTSDMAAAPPSPSEAPEQQPTAKAAPKRMGPFNHAIFVVPMSRKRRAELITRGVYNPFRDDADDSFERERVNRRPRAAHAVTKVITVAVPQGAGIHQQRVREPEAIKDRFAYPPEPPMREPFKSILSRDSLLNRLGVDSVYTCQWKGCGAELASENKLLRHVQSRNHARQAAFDFGDLVLYQCHWGGCDRPCFRSAGKLEQHMLAKHVCEKIVCPYEQCDLRSSTIGHLHRHVMRNHEDGDEPRPRVDIAPEVALTAVEPLPATVTTVELMIQPALGRTYKLERFQDLAHAKVLKMCIAPPNPEIHILHPPHMLEAIGDEDDSLAAAREGSTREGSAQPEEESGVEGESELESEVGTQTSIEEIVLETMEVADATPAPEKQKRKRASTGNVANKRTMARRTGGTALQSTPRSSQRVAAQQTLQIKSEPVHYNQPQRARRTGPVASPIIVSDDEGSPMPPKQSKGKGKARAPPLPKIRAVPRRRSTRGGVKRALLDCVEVPRIDTSEYKWLEM</sequence>
<accession>A0A0J0XW21</accession>
<dbReference type="PROSITE" id="PS00028">
    <property type="entry name" value="ZINC_FINGER_C2H2_1"/>
    <property type="match status" value="1"/>
</dbReference>
<feature type="compositionally biased region" description="Basic and acidic residues" evidence="2">
    <location>
        <begin position="297"/>
        <end position="312"/>
    </location>
</feature>
<protein>
    <recommendedName>
        <fullName evidence="3">C2H2-type domain-containing protein</fullName>
    </recommendedName>
</protein>
<feature type="region of interest" description="Disordered" evidence="2">
    <location>
        <begin position="793"/>
        <end position="955"/>
    </location>
</feature>
<dbReference type="OrthoDB" id="2575524at2759"/>
<feature type="region of interest" description="Disordered" evidence="2">
    <location>
        <begin position="248"/>
        <end position="280"/>
    </location>
</feature>
<feature type="compositionally biased region" description="Pro residues" evidence="2">
    <location>
        <begin position="331"/>
        <end position="341"/>
    </location>
</feature>
<evidence type="ECO:0000313" key="4">
    <source>
        <dbReference type="EMBL" id="KLT45295.1"/>
    </source>
</evidence>
<feature type="domain" description="C2H2-type" evidence="3">
    <location>
        <begin position="609"/>
        <end position="640"/>
    </location>
</feature>
<dbReference type="AlphaFoldDB" id="A0A0J0XW21"/>
<dbReference type="Gene3D" id="3.30.160.60">
    <property type="entry name" value="Classic Zinc Finger"/>
    <property type="match status" value="1"/>
</dbReference>
<feature type="region of interest" description="Disordered" evidence="2">
    <location>
        <begin position="294"/>
        <end position="347"/>
    </location>
</feature>
<dbReference type="GeneID" id="28985736"/>
<dbReference type="SMART" id="SM00355">
    <property type="entry name" value="ZnF_C2H2"/>
    <property type="match status" value="3"/>
</dbReference>
<evidence type="ECO:0000256" key="2">
    <source>
        <dbReference type="SAM" id="MobiDB-lite"/>
    </source>
</evidence>
<feature type="compositionally biased region" description="Polar residues" evidence="2">
    <location>
        <begin position="154"/>
        <end position="179"/>
    </location>
</feature>
<feature type="region of interest" description="Disordered" evidence="2">
    <location>
        <begin position="1"/>
        <end position="47"/>
    </location>
</feature>
<keyword evidence="5" id="KW-1185">Reference proteome</keyword>
<dbReference type="GO" id="GO:0008270">
    <property type="term" value="F:zinc ion binding"/>
    <property type="evidence" value="ECO:0007669"/>
    <property type="project" value="UniProtKB-KW"/>
</dbReference>
<dbReference type="RefSeq" id="XP_018281786.1">
    <property type="nucleotide sequence ID" value="XM_018425133.1"/>
</dbReference>
<proteinExistence type="predicted"/>
<feature type="compositionally biased region" description="Polar residues" evidence="2">
    <location>
        <begin position="1"/>
        <end position="24"/>
    </location>
</feature>
<feature type="region of interest" description="Disordered" evidence="2">
    <location>
        <begin position="424"/>
        <end position="497"/>
    </location>
</feature>
<dbReference type="STRING" id="879819.A0A0J0XW21"/>
<dbReference type="InterPro" id="IPR013087">
    <property type="entry name" value="Znf_C2H2_type"/>
</dbReference>
<dbReference type="EMBL" id="KQ087182">
    <property type="protein sequence ID" value="KLT45295.1"/>
    <property type="molecule type" value="Genomic_DNA"/>
</dbReference>
<feature type="compositionally biased region" description="Pro residues" evidence="2">
    <location>
        <begin position="254"/>
        <end position="267"/>
    </location>
</feature>
<name>A0A0J0XW21_9TREE</name>
<feature type="compositionally biased region" description="Polar residues" evidence="2">
    <location>
        <begin position="872"/>
        <end position="892"/>
    </location>
</feature>
<feature type="compositionally biased region" description="Polar residues" evidence="2">
    <location>
        <begin position="94"/>
        <end position="108"/>
    </location>
</feature>
<keyword evidence="1" id="KW-0862">Zinc</keyword>
<feature type="compositionally biased region" description="Low complexity" evidence="2">
    <location>
        <begin position="127"/>
        <end position="145"/>
    </location>
</feature>
<gene>
    <name evidence="4" type="ORF">CC85DRAFT_299755</name>
</gene>
<feature type="compositionally biased region" description="Polar residues" evidence="2">
    <location>
        <begin position="115"/>
        <end position="126"/>
    </location>
</feature>
<feature type="compositionally biased region" description="Basic residues" evidence="2">
    <location>
        <begin position="946"/>
        <end position="955"/>
    </location>
</feature>
<dbReference type="PROSITE" id="PS50157">
    <property type="entry name" value="ZINC_FINGER_C2H2_2"/>
    <property type="match status" value="1"/>
</dbReference>
<reference evidence="4 5" key="1">
    <citation type="submission" date="2015-03" db="EMBL/GenBank/DDBJ databases">
        <title>Genomics and transcriptomics of the oil-accumulating basidiomycete yeast T. oleaginosus allow insights into substrate utilization and the diverse evolutionary trajectories of mating systems in fungi.</title>
        <authorList>
            <consortium name="DOE Joint Genome Institute"/>
            <person name="Kourist R."/>
            <person name="Kracht O."/>
            <person name="Bracharz F."/>
            <person name="Lipzen A."/>
            <person name="Nolan M."/>
            <person name="Ohm R."/>
            <person name="Grigoriev I."/>
            <person name="Sun S."/>
            <person name="Heitman J."/>
            <person name="Bruck T."/>
            <person name="Nowrousian M."/>
        </authorList>
    </citation>
    <scope>NUCLEOTIDE SEQUENCE [LARGE SCALE GENOMIC DNA]</scope>
    <source>
        <strain evidence="4 5">IBC0246</strain>
    </source>
</reference>
<feature type="compositionally biased region" description="Acidic residues" evidence="2">
    <location>
        <begin position="807"/>
        <end position="821"/>
    </location>
</feature>
<feature type="region of interest" description="Disordered" evidence="2">
    <location>
        <begin position="81"/>
        <end position="185"/>
    </location>
</feature>
<organism evidence="4 5">
    <name type="scientific">Cutaneotrichosporon oleaginosum</name>
    <dbReference type="NCBI Taxonomy" id="879819"/>
    <lineage>
        <taxon>Eukaryota</taxon>
        <taxon>Fungi</taxon>
        <taxon>Dikarya</taxon>
        <taxon>Basidiomycota</taxon>
        <taxon>Agaricomycotina</taxon>
        <taxon>Tremellomycetes</taxon>
        <taxon>Trichosporonales</taxon>
        <taxon>Trichosporonaceae</taxon>
        <taxon>Cutaneotrichosporon</taxon>
    </lineage>
</organism>
<dbReference type="Proteomes" id="UP000053611">
    <property type="component" value="Unassembled WGS sequence"/>
</dbReference>
<evidence type="ECO:0000259" key="3">
    <source>
        <dbReference type="PROSITE" id="PS50157"/>
    </source>
</evidence>
<keyword evidence="1" id="KW-0479">Metal-binding</keyword>
<evidence type="ECO:0000313" key="5">
    <source>
        <dbReference type="Proteomes" id="UP000053611"/>
    </source>
</evidence>